<feature type="compositionally biased region" description="Polar residues" evidence="1">
    <location>
        <begin position="146"/>
        <end position="161"/>
    </location>
</feature>
<accession>A0AAV2MZN2</accession>
<dbReference type="EMBL" id="CAXIPU020000759">
    <property type="protein sequence ID" value="CAL1672637.1"/>
    <property type="molecule type" value="Genomic_DNA"/>
</dbReference>
<proteinExistence type="predicted"/>
<comment type="caution">
    <text evidence="2">The sequence shown here is derived from an EMBL/GenBank/DDBJ whole genome shotgun (WGS) entry which is preliminary data.</text>
</comment>
<protein>
    <submittedName>
        <fullName evidence="2">Uncharacterized protein</fullName>
    </submittedName>
</protein>
<evidence type="ECO:0000313" key="2">
    <source>
        <dbReference type="EMBL" id="CAL1672637.1"/>
    </source>
</evidence>
<reference evidence="2" key="1">
    <citation type="submission" date="2024-04" db="EMBL/GenBank/DDBJ databases">
        <authorList>
            <consortium name="Molecular Ecology Group"/>
        </authorList>
    </citation>
    <scope>NUCLEOTIDE SEQUENCE</scope>
</reference>
<dbReference type="Proteomes" id="UP001497644">
    <property type="component" value="Unassembled WGS sequence"/>
</dbReference>
<evidence type="ECO:0000313" key="3">
    <source>
        <dbReference type="Proteomes" id="UP001497644"/>
    </source>
</evidence>
<keyword evidence="3" id="KW-1185">Reference proteome</keyword>
<feature type="region of interest" description="Disordered" evidence="1">
    <location>
        <begin position="142"/>
        <end position="161"/>
    </location>
</feature>
<evidence type="ECO:0000256" key="1">
    <source>
        <dbReference type="SAM" id="MobiDB-lite"/>
    </source>
</evidence>
<dbReference type="AlphaFoldDB" id="A0AAV2MZN2"/>
<sequence length="161" mass="18897">MELEDICRSNLSRKKILARKAVPWWNECLSHLRKSLNKIRKDCKRYKKLGYNDAYDHNHCIYTTMRKQYRCKIEKSKKDSWNDFIHKNISRNPWGLAYKLMTNKITNSEVFCAVKSENLTSIDWRSSAELILNSLLPNSEGREASSRNNQISMGSSTLSFI</sequence>
<organism evidence="2 3">
    <name type="scientific">Lasius platythorax</name>
    <dbReference type="NCBI Taxonomy" id="488582"/>
    <lineage>
        <taxon>Eukaryota</taxon>
        <taxon>Metazoa</taxon>
        <taxon>Ecdysozoa</taxon>
        <taxon>Arthropoda</taxon>
        <taxon>Hexapoda</taxon>
        <taxon>Insecta</taxon>
        <taxon>Pterygota</taxon>
        <taxon>Neoptera</taxon>
        <taxon>Endopterygota</taxon>
        <taxon>Hymenoptera</taxon>
        <taxon>Apocrita</taxon>
        <taxon>Aculeata</taxon>
        <taxon>Formicoidea</taxon>
        <taxon>Formicidae</taxon>
        <taxon>Formicinae</taxon>
        <taxon>Lasius</taxon>
        <taxon>Lasius</taxon>
    </lineage>
</organism>
<name>A0AAV2MZN2_9HYME</name>
<gene>
    <name evidence="2" type="ORF">LPLAT_LOCUS9543</name>
</gene>